<feature type="non-terminal residue" evidence="1">
    <location>
        <position position="180"/>
    </location>
</feature>
<reference evidence="1" key="2">
    <citation type="submission" date="2023-06" db="EMBL/GenBank/DDBJ databases">
        <authorList>
            <consortium name="Lawrence Berkeley National Laboratory"/>
            <person name="Mondo S.J."/>
            <person name="Hensen N."/>
            <person name="Bonometti L."/>
            <person name="Westerberg I."/>
            <person name="Brannstrom I.O."/>
            <person name="Guillou S."/>
            <person name="Cros-Aarteil S."/>
            <person name="Calhoun S."/>
            <person name="Haridas S."/>
            <person name="Kuo A."/>
            <person name="Pangilinan J."/>
            <person name="Riley R."/>
            <person name="Labutti K."/>
            <person name="Andreopoulos B."/>
            <person name="Lipzen A."/>
            <person name="Chen C."/>
            <person name="Yanf M."/>
            <person name="Daum C."/>
            <person name="Ng V."/>
            <person name="Clum A."/>
            <person name="Steindorff A."/>
            <person name="Ohm R."/>
            <person name="Martin F."/>
            <person name="Silar P."/>
            <person name="Natvig D."/>
            <person name="Lalanne C."/>
            <person name="Gautier V."/>
            <person name="Ament-Velasquez S.L."/>
            <person name="Kruys A."/>
            <person name="Hutchinson M.I."/>
            <person name="Powell A.J."/>
            <person name="Barry K."/>
            <person name="Miller A.N."/>
            <person name="Grigoriev I.V."/>
            <person name="Debuchy R."/>
            <person name="Gladieux P."/>
            <person name="Thoren M.H."/>
            <person name="Johannesson H."/>
        </authorList>
    </citation>
    <scope>NUCLEOTIDE SEQUENCE</scope>
    <source>
        <strain evidence="1">PSN324</strain>
    </source>
</reference>
<name>A0AAV9HYU8_9PEZI</name>
<reference evidence="1" key="1">
    <citation type="journal article" date="2023" name="Mol. Phylogenet. Evol.">
        <title>Genome-scale phylogeny and comparative genomics of the fungal order Sordariales.</title>
        <authorList>
            <person name="Hensen N."/>
            <person name="Bonometti L."/>
            <person name="Westerberg I."/>
            <person name="Brannstrom I.O."/>
            <person name="Guillou S."/>
            <person name="Cros-Aarteil S."/>
            <person name="Calhoun S."/>
            <person name="Haridas S."/>
            <person name="Kuo A."/>
            <person name="Mondo S."/>
            <person name="Pangilinan J."/>
            <person name="Riley R."/>
            <person name="LaButti K."/>
            <person name="Andreopoulos B."/>
            <person name="Lipzen A."/>
            <person name="Chen C."/>
            <person name="Yan M."/>
            <person name="Daum C."/>
            <person name="Ng V."/>
            <person name="Clum A."/>
            <person name="Steindorff A."/>
            <person name="Ohm R.A."/>
            <person name="Martin F."/>
            <person name="Silar P."/>
            <person name="Natvig D.O."/>
            <person name="Lalanne C."/>
            <person name="Gautier V."/>
            <person name="Ament-Velasquez S.L."/>
            <person name="Kruys A."/>
            <person name="Hutchinson M.I."/>
            <person name="Powell A.J."/>
            <person name="Barry K."/>
            <person name="Miller A.N."/>
            <person name="Grigoriev I.V."/>
            <person name="Debuchy R."/>
            <person name="Gladieux P."/>
            <person name="Hiltunen Thoren M."/>
            <person name="Johannesson H."/>
        </authorList>
    </citation>
    <scope>NUCLEOTIDE SEQUENCE</scope>
    <source>
        <strain evidence="1">PSN324</strain>
    </source>
</reference>
<evidence type="ECO:0000313" key="2">
    <source>
        <dbReference type="Proteomes" id="UP001321749"/>
    </source>
</evidence>
<keyword evidence="2" id="KW-1185">Reference proteome</keyword>
<feature type="non-terminal residue" evidence="1">
    <location>
        <position position="1"/>
    </location>
</feature>
<evidence type="ECO:0000313" key="1">
    <source>
        <dbReference type="EMBL" id="KAK4464707.1"/>
    </source>
</evidence>
<dbReference type="AlphaFoldDB" id="A0AAV9HYU8"/>
<sequence>WQEGDIAYLRPSAEYDQKEYDELIQARPGQRYGHLPPKAAGHPVIILRRLSPTSSHVLVTPVSAYSSGPYNDFLAPWKQPCHRRKRPADFRSFEGSEQYRCSLNLPTIRLRDGGAMPKPRTSWVNIQSAFVVPLSVIGTFIKSHRHLQLDGASLQELRSDMSARCTTWKQVSAMLLSHEK</sequence>
<gene>
    <name evidence="1" type="ORF">QBC42DRAFT_151637</name>
</gene>
<comment type="caution">
    <text evidence="1">The sequence shown here is derived from an EMBL/GenBank/DDBJ whole genome shotgun (WGS) entry which is preliminary data.</text>
</comment>
<dbReference type="EMBL" id="MU864946">
    <property type="protein sequence ID" value="KAK4464707.1"/>
    <property type="molecule type" value="Genomic_DNA"/>
</dbReference>
<organism evidence="1 2">
    <name type="scientific">Cladorrhinum samala</name>
    <dbReference type="NCBI Taxonomy" id="585594"/>
    <lineage>
        <taxon>Eukaryota</taxon>
        <taxon>Fungi</taxon>
        <taxon>Dikarya</taxon>
        <taxon>Ascomycota</taxon>
        <taxon>Pezizomycotina</taxon>
        <taxon>Sordariomycetes</taxon>
        <taxon>Sordariomycetidae</taxon>
        <taxon>Sordariales</taxon>
        <taxon>Podosporaceae</taxon>
        <taxon>Cladorrhinum</taxon>
    </lineage>
</organism>
<accession>A0AAV9HYU8</accession>
<proteinExistence type="predicted"/>
<protein>
    <submittedName>
        <fullName evidence="1">Uncharacterized protein</fullName>
    </submittedName>
</protein>
<dbReference type="Proteomes" id="UP001321749">
    <property type="component" value="Unassembled WGS sequence"/>
</dbReference>